<organism evidence="4 5">
    <name type="scientific">Kribbibacterium absianum</name>
    <dbReference type="NCBI Taxonomy" id="3044210"/>
    <lineage>
        <taxon>Bacteria</taxon>
        <taxon>Bacillati</taxon>
        <taxon>Actinomycetota</taxon>
        <taxon>Coriobacteriia</taxon>
        <taxon>Coriobacteriales</taxon>
        <taxon>Kribbibacteriaceae</taxon>
        <taxon>Kribbibacterium</taxon>
    </lineage>
</organism>
<dbReference type="PANTHER" id="PTHR43278:SF4">
    <property type="entry name" value="NAD(P)H-DEPENDENT FMN-CONTAINING OXIDOREDUCTASE YWQN-RELATED"/>
    <property type="match status" value="1"/>
</dbReference>
<dbReference type="PANTHER" id="PTHR43278">
    <property type="entry name" value="NAD(P)H-DEPENDENT FMN-CONTAINING OXIDOREDUCTASE YWQN-RELATED"/>
    <property type="match status" value="1"/>
</dbReference>
<dbReference type="RefSeq" id="WP_283713362.1">
    <property type="nucleotide sequence ID" value="NZ_JASJEW010000003.1"/>
</dbReference>
<name>A0ABT6ZMB8_9ACTN</name>
<dbReference type="Proteomes" id="UP001431693">
    <property type="component" value="Unassembled WGS sequence"/>
</dbReference>
<dbReference type="SUPFAM" id="SSF52218">
    <property type="entry name" value="Flavoproteins"/>
    <property type="match status" value="1"/>
</dbReference>
<sequence length="206" mass="22433">MKVLMLNGSPHLKGCTYTALAEVANALSKEGVESTIVNVAQEPVQGCLGCRLCRRTGLCTCDDVVNRLIPLLSDHDALVVGSPVYYSGPNGALCAVLDRLFYAASGKLSYKPAASVCSARRAGTTATLERLNQYFLINNMLVVGSDYWNMVHGNSPAEVRQDEEGMHVMRNLGHNLAWTLRLLEAGKENGVQRTLHEPAVQTNFIR</sequence>
<keyword evidence="1" id="KW-0285">Flavoprotein</keyword>
<dbReference type="InterPro" id="IPR005025">
    <property type="entry name" value="FMN_Rdtase-like_dom"/>
</dbReference>
<accession>A0ABT6ZMB8</accession>
<feature type="domain" description="NADPH-dependent FMN reductase-like" evidence="3">
    <location>
        <begin position="1"/>
        <end position="153"/>
    </location>
</feature>
<evidence type="ECO:0000256" key="2">
    <source>
        <dbReference type="ARBA" id="ARBA00022643"/>
    </source>
</evidence>
<reference evidence="4" key="1">
    <citation type="submission" date="2023-05" db="EMBL/GenBank/DDBJ databases">
        <title>[olsenella] sp. nov., isolated from a pig farm feces dump.</title>
        <authorList>
            <person name="Chang Y.-H."/>
        </authorList>
    </citation>
    <scope>NUCLEOTIDE SEQUENCE</scope>
    <source>
        <strain evidence="4">YH-ols2217</strain>
    </source>
</reference>
<evidence type="ECO:0000313" key="4">
    <source>
        <dbReference type="EMBL" id="MDJ1130200.1"/>
    </source>
</evidence>
<evidence type="ECO:0000259" key="3">
    <source>
        <dbReference type="Pfam" id="PF03358"/>
    </source>
</evidence>
<dbReference type="Pfam" id="PF03358">
    <property type="entry name" value="FMN_red"/>
    <property type="match status" value="1"/>
</dbReference>
<dbReference type="EMBL" id="JASJEX010000004">
    <property type="protein sequence ID" value="MDJ1130200.1"/>
    <property type="molecule type" value="Genomic_DNA"/>
</dbReference>
<dbReference type="InterPro" id="IPR029039">
    <property type="entry name" value="Flavoprotein-like_sf"/>
</dbReference>
<dbReference type="InterPro" id="IPR051796">
    <property type="entry name" value="ISF_SsuE-like"/>
</dbReference>
<proteinExistence type="predicted"/>
<dbReference type="Gene3D" id="3.40.50.360">
    <property type="match status" value="1"/>
</dbReference>
<gene>
    <name evidence="4" type="ORF">QJ043_08945</name>
</gene>
<keyword evidence="2" id="KW-0288">FMN</keyword>
<evidence type="ECO:0000313" key="5">
    <source>
        <dbReference type="Proteomes" id="UP001431693"/>
    </source>
</evidence>
<keyword evidence="5" id="KW-1185">Reference proteome</keyword>
<protein>
    <submittedName>
        <fullName evidence="4">Flavodoxin family protein</fullName>
    </submittedName>
</protein>
<evidence type="ECO:0000256" key="1">
    <source>
        <dbReference type="ARBA" id="ARBA00022630"/>
    </source>
</evidence>
<comment type="caution">
    <text evidence="4">The sequence shown here is derived from an EMBL/GenBank/DDBJ whole genome shotgun (WGS) entry which is preliminary data.</text>
</comment>